<dbReference type="NCBIfam" id="NF004316">
    <property type="entry name" value="PRK05711.1"/>
    <property type="match status" value="1"/>
</dbReference>
<dbReference type="InterPro" id="IPR012337">
    <property type="entry name" value="RNaseH-like_sf"/>
</dbReference>
<protein>
    <recommendedName>
        <fullName evidence="3">DNA polymerase III subunit epsilon</fullName>
    </recommendedName>
</protein>
<accession>A0A8S4C289</accession>
<dbReference type="InterPro" id="IPR006309">
    <property type="entry name" value="DnaQ_proteo"/>
</dbReference>
<keyword evidence="9" id="KW-0378">Hydrolase</keyword>
<name>A0A8S4C289_9ACAR</name>
<dbReference type="InterPro" id="IPR013520">
    <property type="entry name" value="Ribonucl_H"/>
</dbReference>
<dbReference type="GO" id="GO:0003887">
    <property type="term" value="F:DNA-directed DNA polymerase activity"/>
    <property type="evidence" value="ECO:0007669"/>
    <property type="project" value="UniProtKB-KW"/>
</dbReference>
<gene>
    <name evidence="15" type="ORF">MHYMCMPASI_01216</name>
</gene>
<dbReference type="InterPro" id="IPR036397">
    <property type="entry name" value="RNaseH_sf"/>
</dbReference>
<evidence type="ECO:0000256" key="9">
    <source>
        <dbReference type="ARBA" id="ARBA00022801"/>
    </source>
</evidence>
<dbReference type="SUPFAM" id="SSF53098">
    <property type="entry name" value="Ribonuclease H-like"/>
    <property type="match status" value="1"/>
</dbReference>
<keyword evidence="11" id="KW-0460">Magnesium</keyword>
<dbReference type="NCBIfam" id="TIGR00573">
    <property type="entry name" value="dnaq"/>
    <property type="match status" value="1"/>
</dbReference>
<keyword evidence="10" id="KW-0269">Exonuclease</keyword>
<keyword evidence="4" id="KW-0808">Transferase</keyword>
<comment type="cofactor">
    <cofactor evidence="2">
        <name>Mg(2+)</name>
        <dbReference type="ChEBI" id="CHEBI:18420"/>
    </cofactor>
</comment>
<evidence type="ECO:0000313" key="15">
    <source>
        <dbReference type="EMBL" id="CAG7600878.1"/>
    </source>
</evidence>
<dbReference type="GO" id="GO:0003677">
    <property type="term" value="F:DNA binding"/>
    <property type="evidence" value="ECO:0007669"/>
    <property type="project" value="InterPro"/>
</dbReference>
<dbReference type="FunFam" id="3.30.420.10:FF:000012">
    <property type="entry name" value="DNA polymerase III subunit epsilon"/>
    <property type="match status" value="1"/>
</dbReference>
<evidence type="ECO:0000256" key="6">
    <source>
        <dbReference type="ARBA" id="ARBA00022705"/>
    </source>
</evidence>
<evidence type="ECO:0000256" key="11">
    <source>
        <dbReference type="ARBA" id="ARBA00022842"/>
    </source>
</evidence>
<keyword evidence="16" id="KW-1185">Reference proteome</keyword>
<reference evidence="15" key="1">
    <citation type="submission" date="2021-06" db="EMBL/GenBank/DDBJ databases">
        <authorList>
            <person name="Nardi T."/>
            <person name="Nardi T."/>
        </authorList>
    </citation>
    <scope>NUCLEOTIDE SEQUENCE</scope>
</reference>
<dbReference type="PANTHER" id="PTHR30231">
    <property type="entry name" value="DNA POLYMERASE III SUBUNIT EPSILON"/>
    <property type="match status" value="1"/>
</dbReference>
<comment type="cofactor">
    <cofactor evidence="1">
        <name>Mn(2+)</name>
        <dbReference type="ChEBI" id="CHEBI:29035"/>
    </cofactor>
</comment>
<dbReference type="GO" id="GO:0008408">
    <property type="term" value="F:3'-5' exonuclease activity"/>
    <property type="evidence" value="ECO:0007669"/>
    <property type="project" value="TreeGrafter"/>
</dbReference>
<keyword evidence="13" id="KW-0464">Manganese</keyword>
<evidence type="ECO:0000256" key="13">
    <source>
        <dbReference type="ARBA" id="ARBA00023211"/>
    </source>
</evidence>
<dbReference type="InterPro" id="IPR006054">
    <property type="entry name" value="DnaQ"/>
</dbReference>
<dbReference type="AlphaFoldDB" id="A0A8S4C289"/>
<keyword evidence="12" id="KW-0239">DNA-directed DNA polymerase</keyword>
<evidence type="ECO:0000259" key="14">
    <source>
        <dbReference type="SMART" id="SM00479"/>
    </source>
</evidence>
<dbReference type="PANTHER" id="PTHR30231:SF41">
    <property type="entry name" value="DNA POLYMERASE III SUBUNIT EPSILON"/>
    <property type="match status" value="1"/>
</dbReference>
<dbReference type="NCBIfam" id="TIGR01406">
    <property type="entry name" value="dnaQ_proteo"/>
    <property type="match status" value="1"/>
</dbReference>
<dbReference type="EMBL" id="CAJVAF010000359">
    <property type="protein sequence ID" value="CAG7600878.1"/>
    <property type="molecule type" value="Genomic_DNA"/>
</dbReference>
<evidence type="ECO:0000256" key="3">
    <source>
        <dbReference type="ARBA" id="ARBA00020352"/>
    </source>
</evidence>
<evidence type="ECO:0000256" key="1">
    <source>
        <dbReference type="ARBA" id="ARBA00001936"/>
    </source>
</evidence>
<sequence length="225" mass="25817">MADLREIVLDTETTGLRVKHGHRIIEIGCVELINKIRTGKTFHTYLNPQRKIDPTAYEVHGISDEFIADKPTFSKVAEQFMEFIGNSNLIIHNAIFDMQFINQELILSGRYTLPMHRAIDTLLMARKKFPGSQASLDALCRRFNISLHTREKHGALVDAELLALVYIEMSSGSQGQIRLDTSINRAINLRNYPYRIFEASADELRRHAYIMKLIKEPIWMKSNSA</sequence>
<evidence type="ECO:0000256" key="5">
    <source>
        <dbReference type="ARBA" id="ARBA00022695"/>
    </source>
</evidence>
<dbReference type="Gene3D" id="3.30.420.10">
    <property type="entry name" value="Ribonuclease H-like superfamily/Ribonuclease H"/>
    <property type="match status" value="1"/>
</dbReference>
<proteinExistence type="predicted"/>
<keyword evidence="6" id="KW-0235">DNA replication</keyword>
<evidence type="ECO:0000256" key="10">
    <source>
        <dbReference type="ARBA" id="ARBA00022839"/>
    </source>
</evidence>
<evidence type="ECO:0000256" key="8">
    <source>
        <dbReference type="ARBA" id="ARBA00022723"/>
    </source>
</evidence>
<evidence type="ECO:0000256" key="7">
    <source>
        <dbReference type="ARBA" id="ARBA00022722"/>
    </source>
</evidence>
<evidence type="ECO:0000256" key="2">
    <source>
        <dbReference type="ARBA" id="ARBA00001946"/>
    </source>
</evidence>
<dbReference type="GO" id="GO:0005829">
    <property type="term" value="C:cytosol"/>
    <property type="evidence" value="ECO:0007669"/>
    <property type="project" value="TreeGrafter"/>
</dbReference>
<dbReference type="Pfam" id="PF00929">
    <property type="entry name" value="RNase_T"/>
    <property type="match status" value="1"/>
</dbReference>
<evidence type="ECO:0000313" key="16">
    <source>
        <dbReference type="Proteomes" id="UP000837675"/>
    </source>
</evidence>
<dbReference type="SMART" id="SM00479">
    <property type="entry name" value="EXOIII"/>
    <property type="match status" value="1"/>
</dbReference>
<keyword evidence="5" id="KW-0548">Nucleotidyltransferase</keyword>
<keyword evidence="7" id="KW-0540">Nuclease</keyword>
<dbReference type="CDD" id="cd06131">
    <property type="entry name" value="DNA_pol_III_epsilon_Ecoli_like"/>
    <property type="match status" value="1"/>
</dbReference>
<comment type="caution">
    <text evidence="15">The sequence shown here is derived from an EMBL/GenBank/DDBJ whole genome shotgun (WGS) entry which is preliminary data.</text>
</comment>
<dbReference type="GO" id="GO:0045004">
    <property type="term" value="P:DNA replication proofreading"/>
    <property type="evidence" value="ECO:0007669"/>
    <property type="project" value="TreeGrafter"/>
</dbReference>
<feature type="domain" description="Exonuclease" evidence="14">
    <location>
        <begin position="5"/>
        <end position="175"/>
    </location>
</feature>
<evidence type="ECO:0000256" key="12">
    <source>
        <dbReference type="ARBA" id="ARBA00022932"/>
    </source>
</evidence>
<keyword evidence="8" id="KW-0479">Metal-binding</keyword>
<evidence type="ECO:0000256" key="4">
    <source>
        <dbReference type="ARBA" id="ARBA00022679"/>
    </source>
</evidence>
<organism evidence="15 16">
    <name type="scientific">Hyalomma marginatum</name>
    <dbReference type="NCBI Taxonomy" id="34627"/>
    <lineage>
        <taxon>Eukaryota</taxon>
        <taxon>Metazoa</taxon>
        <taxon>Ecdysozoa</taxon>
        <taxon>Arthropoda</taxon>
        <taxon>Chelicerata</taxon>
        <taxon>Arachnida</taxon>
        <taxon>Acari</taxon>
        <taxon>Parasitiformes</taxon>
        <taxon>Ixodida</taxon>
        <taxon>Ixodoidea</taxon>
        <taxon>Ixodidae</taxon>
        <taxon>Hyalomminae</taxon>
        <taxon>Hyalomma</taxon>
    </lineage>
</organism>
<dbReference type="GO" id="GO:0046872">
    <property type="term" value="F:metal ion binding"/>
    <property type="evidence" value="ECO:0007669"/>
    <property type="project" value="UniProtKB-KW"/>
</dbReference>
<dbReference type="Proteomes" id="UP000837675">
    <property type="component" value="Unassembled WGS sequence"/>
</dbReference>